<organism evidence="1 2">
    <name type="scientific">Aedes aegypti</name>
    <name type="common">Yellowfever mosquito</name>
    <name type="synonym">Culex aegypti</name>
    <dbReference type="NCBI Taxonomy" id="7159"/>
    <lineage>
        <taxon>Eukaryota</taxon>
        <taxon>Metazoa</taxon>
        <taxon>Ecdysozoa</taxon>
        <taxon>Arthropoda</taxon>
        <taxon>Hexapoda</taxon>
        <taxon>Insecta</taxon>
        <taxon>Pterygota</taxon>
        <taxon>Neoptera</taxon>
        <taxon>Endopterygota</taxon>
        <taxon>Diptera</taxon>
        <taxon>Nematocera</taxon>
        <taxon>Culicoidea</taxon>
        <taxon>Culicidae</taxon>
        <taxon>Culicinae</taxon>
        <taxon>Aedini</taxon>
        <taxon>Aedes</taxon>
        <taxon>Stegomyia</taxon>
    </lineage>
</organism>
<proteinExistence type="predicted"/>
<evidence type="ECO:0000313" key="2">
    <source>
        <dbReference type="Proteomes" id="UP000008820"/>
    </source>
</evidence>
<sequence length="195" mass="22377">MLRDEIEQLKARNEAAVKEIRKLQGKLATVVDRDSEYQQLKDEVDILRAQDASWNQKVDENAARLRSVAQSLQEEQDEIDIPRAQNASLSYEVNEATAKLKNLAKLLQEEQLKVNQLEEQLHSQLQPPAAAVFEEIISPKKAYVVKSTSSSVVLKCRISEKVDYIRQLEVEKERLLQEIVELKVRSGKLLEKLKE</sequence>
<keyword evidence="2" id="KW-1185">Reference proteome</keyword>
<accession>A0A6I8TY37</accession>
<gene>
    <name evidence="1" type="primary">110674071</name>
</gene>
<name>A0A6I8TY37_AEDAE</name>
<reference evidence="1" key="2">
    <citation type="submission" date="2020-05" db="UniProtKB">
        <authorList>
            <consortium name="EnsemblMetazoa"/>
        </authorList>
    </citation>
    <scope>IDENTIFICATION</scope>
    <source>
        <strain evidence="1">LVP_AGWG</strain>
    </source>
</reference>
<protein>
    <submittedName>
        <fullName evidence="1">Uncharacterized protein</fullName>
    </submittedName>
</protein>
<evidence type="ECO:0000313" key="1">
    <source>
        <dbReference type="EnsemblMetazoa" id="AAEL020100-PA"/>
    </source>
</evidence>
<dbReference type="AlphaFoldDB" id="A0A6I8TY37"/>
<dbReference type="Proteomes" id="UP000008820">
    <property type="component" value="Chromosome 1"/>
</dbReference>
<dbReference type="InParanoid" id="A0A6I8TY37"/>
<dbReference type="SMR" id="A0A6I8TY37"/>
<reference evidence="1 2" key="1">
    <citation type="submission" date="2017-06" db="EMBL/GenBank/DDBJ databases">
        <title>Aedes aegypti genome working group (AGWG) sequencing and assembly.</title>
        <authorList>
            <consortium name="Aedes aegypti Genome Working Group (AGWG)"/>
            <person name="Matthews B.J."/>
        </authorList>
    </citation>
    <scope>NUCLEOTIDE SEQUENCE [LARGE SCALE GENOMIC DNA]</scope>
    <source>
        <strain evidence="1 2">LVP_AGWG</strain>
    </source>
</reference>
<dbReference type="Gene3D" id="1.10.287.1490">
    <property type="match status" value="1"/>
</dbReference>
<dbReference type="EnsemblMetazoa" id="AAEL020100-RA">
    <property type="protein sequence ID" value="AAEL020100-PA"/>
    <property type="gene ID" value="AAEL020100"/>
</dbReference>